<reference evidence="2 3" key="1">
    <citation type="submission" date="2019-10" db="EMBL/GenBank/DDBJ databases">
        <authorList>
            <person name="Karimi E."/>
        </authorList>
    </citation>
    <scope>NUCLEOTIDE SEQUENCE [LARGE SCALE GENOMIC DNA]</scope>
    <source>
        <strain evidence="2">Exiguobacterium sp. 9Y</strain>
    </source>
</reference>
<dbReference type="RefSeq" id="WP_159173034.1">
    <property type="nucleotide sequence ID" value="NZ_LR732311.1"/>
</dbReference>
<evidence type="ECO:0000313" key="2">
    <source>
        <dbReference type="EMBL" id="VWX35012.1"/>
    </source>
</evidence>
<keyword evidence="1" id="KW-0812">Transmembrane</keyword>
<dbReference type="Proteomes" id="UP000439752">
    <property type="component" value="Unassembled WGS sequence"/>
</dbReference>
<gene>
    <name evidence="2" type="ORF">EXIGUO9Y_200004</name>
</gene>
<dbReference type="EMBL" id="CABWKQ010000013">
    <property type="protein sequence ID" value="VWX35012.1"/>
    <property type="molecule type" value="Genomic_DNA"/>
</dbReference>
<evidence type="ECO:0000313" key="3">
    <source>
        <dbReference type="Proteomes" id="UP000439752"/>
    </source>
</evidence>
<proteinExistence type="predicted"/>
<feature type="transmembrane region" description="Helical" evidence="1">
    <location>
        <begin position="62"/>
        <end position="81"/>
    </location>
</feature>
<dbReference type="AlphaFoldDB" id="A0A653I7K0"/>
<feature type="transmembrane region" description="Helical" evidence="1">
    <location>
        <begin position="6"/>
        <end position="27"/>
    </location>
</feature>
<keyword evidence="1" id="KW-0472">Membrane</keyword>
<organism evidence="2 3">
    <name type="scientific">Exiguobacterium oxidotolerans</name>
    <dbReference type="NCBI Taxonomy" id="223958"/>
    <lineage>
        <taxon>Bacteria</taxon>
        <taxon>Bacillati</taxon>
        <taxon>Bacillota</taxon>
        <taxon>Bacilli</taxon>
        <taxon>Bacillales</taxon>
        <taxon>Bacillales Family XII. Incertae Sedis</taxon>
        <taxon>Exiguobacterium</taxon>
    </lineage>
</organism>
<evidence type="ECO:0000256" key="1">
    <source>
        <dbReference type="SAM" id="Phobius"/>
    </source>
</evidence>
<keyword evidence="3" id="KW-1185">Reference proteome</keyword>
<keyword evidence="1" id="KW-1133">Transmembrane helix</keyword>
<protein>
    <submittedName>
        <fullName evidence="2">Uncharacterized protein</fullName>
    </submittedName>
</protein>
<name>A0A653I7K0_9BACL</name>
<sequence length="105" mass="11669">MNWTDLAIELGIIMGLATIICGLMFAVQIPFIATARAKVILSVMALVLVLALYMLVKFDWMTNPFVIAGYIVTLLIVTAITSTIDEKQQQRPTVLDEEETWHAEG</sequence>
<feature type="transmembrane region" description="Helical" evidence="1">
    <location>
        <begin position="39"/>
        <end position="56"/>
    </location>
</feature>
<accession>A0A653I7K0</accession>